<dbReference type="RefSeq" id="WP_031566122.1">
    <property type="nucleotide sequence ID" value="NZ_CAAAIS010000010.1"/>
</dbReference>
<keyword evidence="3" id="KW-1185">Reference proteome</keyword>
<dbReference type="EMBL" id="UGPB01000001">
    <property type="protein sequence ID" value="STY29107.1"/>
    <property type="molecule type" value="Genomic_DNA"/>
</dbReference>
<dbReference type="GO" id="GO:0016226">
    <property type="term" value="P:iron-sulfur cluster assembly"/>
    <property type="evidence" value="ECO:0007669"/>
    <property type="project" value="InterPro"/>
</dbReference>
<feature type="domain" description="NIF system FeS cluster assembly NifU N-terminal" evidence="1">
    <location>
        <begin position="1"/>
        <end position="116"/>
    </location>
</feature>
<gene>
    <name evidence="2" type="primary">nifU_2</name>
    <name evidence="2" type="ORF">NCTC11532_01287</name>
</gene>
<organism evidence="2 3">
    <name type="scientific">Legionella wadsworthii</name>
    <dbReference type="NCBI Taxonomy" id="28088"/>
    <lineage>
        <taxon>Bacteria</taxon>
        <taxon>Pseudomonadati</taxon>
        <taxon>Pseudomonadota</taxon>
        <taxon>Gammaproteobacteria</taxon>
        <taxon>Legionellales</taxon>
        <taxon>Legionellaceae</taxon>
        <taxon>Legionella</taxon>
    </lineage>
</organism>
<dbReference type="GO" id="GO:0005506">
    <property type="term" value="F:iron ion binding"/>
    <property type="evidence" value="ECO:0007669"/>
    <property type="project" value="InterPro"/>
</dbReference>
<evidence type="ECO:0000259" key="1">
    <source>
        <dbReference type="Pfam" id="PF01592"/>
    </source>
</evidence>
<dbReference type="STRING" id="1122170.GCA_000701265_01196"/>
<dbReference type="SUPFAM" id="SSF82649">
    <property type="entry name" value="SufE/NifU"/>
    <property type="match status" value="1"/>
</dbReference>
<dbReference type="AlphaFoldDB" id="A0A378LQW4"/>
<reference evidence="2 3" key="1">
    <citation type="submission" date="2018-06" db="EMBL/GenBank/DDBJ databases">
        <authorList>
            <consortium name="Pathogen Informatics"/>
            <person name="Doyle S."/>
        </authorList>
    </citation>
    <scope>NUCLEOTIDE SEQUENCE [LARGE SCALE GENOMIC DNA]</scope>
    <source>
        <strain evidence="2 3">NCTC11532</strain>
    </source>
</reference>
<accession>A0A378LQW4</accession>
<evidence type="ECO:0000313" key="2">
    <source>
        <dbReference type="EMBL" id="STY29107.1"/>
    </source>
</evidence>
<name>A0A378LQW4_9GAMM</name>
<dbReference type="InterPro" id="IPR002871">
    <property type="entry name" value="NIF_FeS_clus_asmbl_NifU_N"/>
</dbReference>
<dbReference type="OrthoDB" id="46697at2"/>
<proteinExistence type="predicted"/>
<dbReference type="Gene3D" id="3.90.1010.10">
    <property type="match status" value="1"/>
</dbReference>
<dbReference type="Proteomes" id="UP000255297">
    <property type="component" value="Unassembled WGS sequence"/>
</dbReference>
<evidence type="ECO:0000313" key="3">
    <source>
        <dbReference type="Proteomes" id="UP000255297"/>
    </source>
</evidence>
<dbReference type="GO" id="GO:0051536">
    <property type="term" value="F:iron-sulfur cluster binding"/>
    <property type="evidence" value="ECO:0007669"/>
    <property type="project" value="InterPro"/>
</dbReference>
<sequence>MYNRLVHDYFFKPRHVGEIDLKNHFAVVAKNHQKGQGMIELYLQCNSNGTIVRACFRSSCNPFVIAGLEWLCRFVEGKSIHATPQIDYQLIVKELEIPLTQYPLAIRIKNVYEEALLLMKRNHQI</sequence>
<protein>
    <submittedName>
        <fullName evidence="2">Iron-sulfer cluster proteins NifU</fullName>
    </submittedName>
</protein>
<dbReference type="Pfam" id="PF01592">
    <property type="entry name" value="NifU_N"/>
    <property type="match status" value="1"/>
</dbReference>